<evidence type="ECO:0000259" key="11">
    <source>
        <dbReference type="Pfam" id="PF00999"/>
    </source>
</evidence>
<dbReference type="PANTHER" id="PTHR16254">
    <property type="entry name" value="POTASSIUM/PROTON ANTIPORTER-RELATED"/>
    <property type="match status" value="1"/>
</dbReference>
<keyword evidence="3" id="KW-0050">Antiport</keyword>
<reference evidence="12" key="1">
    <citation type="journal article" date="2019" name="PeerJ">
        <title>Genes of the pig, Sus scrofa, reconstructed with EvidentialGene.</title>
        <authorList>
            <person name="Gilbert D.G."/>
        </authorList>
    </citation>
    <scope>NUCLEOTIDE SEQUENCE</scope>
</reference>
<evidence type="ECO:0000256" key="3">
    <source>
        <dbReference type="ARBA" id="ARBA00022449"/>
    </source>
</evidence>
<keyword evidence="7" id="KW-0406">Ion transport</keyword>
<proteinExistence type="predicted"/>
<evidence type="ECO:0000256" key="7">
    <source>
        <dbReference type="ARBA" id="ARBA00023065"/>
    </source>
</evidence>
<name>A0A480NE62_PIG</name>
<dbReference type="InterPro" id="IPR038770">
    <property type="entry name" value="Na+/solute_symporter_sf"/>
</dbReference>
<evidence type="ECO:0000313" key="12">
    <source>
        <dbReference type="EMBL" id="HDA96351.1"/>
    </source>
</evidence>
<feature type="coiled-coil region" evidence="9">
    <location>
        <begin position="132"/>
        <end position="204"/>
    </location>
</feature>
<dbReference type="EMBL" id="DQIR01120838">
    <property type="protein sequence ID" value="HDA76314.1"/>
    <property type="molecule type" value="Transcribed_RNA"/>
</dbReference>
<dbReference type="EMBL" id="DQIR01140875">
    <property type="protein sequence ID" value="HDA96351.1"/>
    <property type="molecule type" value="Transcribed_RNA"/>
</dbReference>
<keyword evidence="5 10" id="KW-0732">Signal</keyword>
<evidence type="ECO:0000256" key="10">
    <source>
        <dbReference type="SAM" id="SignalP"/>
    </source>
</evidence>
<keyword evidence="8" id="KW-0472">Membrane</keyword>
<accession>A0A480NE62</accession>
<dbReference type="AlphaFoldDB" id="A0A480NE62"/>
<keyword evidence="2" id="KW-0813">Transport</keyword>
<keyword evidence="6" id="KW-1133">Transmembrane helix</keyword>
<evidence type="ECO:0000256" key="1">
    <source>
        <dbReference type="ARBA" id="ARBA00004141"/>
    </source>
</evidence>
<dbReference type="InterPro" id="IPR006153">
    <property type="entry name" value="Cation/H_exchanger_TM"/>
</dbReference>
<feature type="chain" id="PRO_5033434951" evidence="10">
    <location>
        <begin position="26"/>
        <end position="384"/>
    </location>
</feature>
<evidence type="ECO:0000256" key="2">
    <source>
        <dbReference type="ARBA" id="ARBA00022448"/>
    </source>
</evidence>
<evidence type="ECO:0000256" key="4">
    <source>
        <dbReference type="ARBA" id="ARBA00022692"/>
    </source>
</evidence>
<protein>
    <submittedName>
        <fullName evidence="12">Transmembrane and coiled-coil domain-containing protein 3 isoform 1</fullName>
    </submittedName>
</protein>
<keyword evidence="9" id="KW-0175">Coiled coil</keyword>
<organism evidence="12">
    <name type="scientific">Sus scrofa</name>
    <name type="common">Pig</name>
    <dbReference type="NCBI Taxonomy" id="9823"/>
    <lineage>
        <taxon>Eukaryota</taxon>
        <taxon>Metazoa</taxon>
        <taxon>Chordata</taxon>
        <taxon>Craniata</taxon>
        <taxon>Vertebrata</taxon>
        <taxon>Euteleostomi</taxon>
        <taxon>Mammalia</taxon>
        <taxon>Eutheria</taxon>
        <taxon>Laurasiatheria</taxon>
        <taxon>Artiodactyla</taxon>
        <taxon>Suina</taxon>
        <taxon>Suidae</taxon>
        <taxon>Sus</taxon>
    </lineage>
</organism>
<evidence type="ECO:0000256" key="8">
    <source>
        <dbReference type="ARBA" id="ARBA00023136"/>
    </source>
</evidence>
<dbReference type="Pfam" id="PF00999">
    <property type="entry name" value="Na_H_Exchanger"/>
    <property type="match status" value="1"/>
</dbReference>
<sequence length="384" mass="43021">MRALGNSPVWMVLPFLPLLAGGAEHEEVARHAIKLHRGRGAAVTQRRQWVLDGCRKLSGLLRQKAVVLNKLRNAIRAVERDTGLSDEERLFQVHTFEIFQKELNESENSVFQAIHGLQRALQGDYRDVVNMKESSRQRLEALREAAIKEETEYVELLAAEKHQVEALKNMQHQNKSLSILDEILEDVRKAADRLEEELEEHAFDDNKSVKGVNFEAVLRVEEEEARSKQNLTRQDVEEGLGLSVLIDSQSNQYILAKPRDATIPRADHHLLKDIVTIGMLSLPCGWLCTTIGLPTMFGYIICGVLLGPSGLNSIKSTVQVETLGEFGVFFTLFLVGLEFSPEKLRKVSPSVPLMGCDAAPCPPCTTFMTPLPSRLGPCRTEVMF</sequence>
<dbReference type="GO" id="GO:0016020">
    <property type="term" value="C:membrane"/>
    <property type="evidence" value="ECO:0007669"/>
    <property type="project" value="UniProtKB-SubCell"/>
</dbReference>
<feature type="signal peptide" evidence="10">
    <location>
        <begin position="1"/>
        <end position="25"/>
    </location>
</feature>
<dbReference type="Gene3D" id="1.20.1530.20">
    <property type="match status" value="1"/>
</dbReference>
<dbReference type="GO" id="GO:0015386">
    <property type="term" value="F:potassium:proton antiporter activity"/>
    <property type="evidence" value="ECO:0007669"/>
    <property type="project" value="InterPro"/>
</dbReference>
<evidence type="ECO:0000256" key="6">
    <source>
        <dbReference type="ARBA" id="ARBA00022989"/>
    </source>
</evidence>
<keyword evidence="4 12" id="KW-0812">Transmembrane</keyword>
<dbReference type="InterPro" id="IPR045158">
    <property type="entry name" value="KEA4/5/6-like"/>
</dbReference>
<feature type="domain" description="Cation/H+ exchanger transmembrane" evidence="11">
    <location>
        <begin position="280"/>
        <end position="354"/>
    </location>
</feature>
<comment type="subcellular location">
    <subcellularLocation>
        <location evidence="1">Membrane</location>
        <topology evidence="1">Multi-pass membrane protein</topology>
    </subcellularLocation>
</comment>
<evidence type="ECO:0000256" key="9">
    <source>
        <dbReference type="SAM" id="Coils"/>
    </source>
</evidence>
<evidence type="ECO:0000256" key="5">
    <source>
        <dbReference type="ARBA" id="ARBA00022729"/>
    </source>
</evidence>
<dbReference type="PANTHER" id="PTHR16254:SF14">
    <property type="entry name" value="TRANSMEMBRANE AND COILED-COIL DOMAIN-CONTAINING PROTEIN 3"/>
    <property type="match status" value="1"/>
</dbReference>